<dbReference type="InterPro" id="IPR013525">
    <property type="entry name" value="ABC2_TM"/>
</dbReference>
<evidence type="ECO:0000313" key="11">
    <source>
        <dbReference type="EMBL" id="RLP79820.1"/>
    </source>
</evidence>
<keyword evidence="8 9" id="KW-0472">Membrane</keyword>
<reference evidence="11 12" key="1">
    <citation type="submission" date="2018-10" db="EMBL/GenBank/DDBJ databases">
        <authorList>
            <person name="Li J."/>
        </authorList>
    </citation>
    <scope>NUCLEOTIDE SEQUENCE [LARGE SCALE GENOMIC DNA]</scope>
    <source>
        <strain evidence="11 12">JCM 11654</strain>
    </source>
</reference>
<sequence length="323" mass="35716">MGAYITGGTLPVQNQAAESAENRIARLSTEPFVSVGSNPGFFSGTRASIVDIWKHRELLGLLVRRELRAKYKDSRLGIVWSLARPLAQLLIYYFAIGQVLGAARSTPDFAIFVFIGLTMWALFTDILNSGVGSIISNSGLVKKVYLPREIFPLAGVGSALFNFGVQVVILIIAFIALGAPPIPDHLLLAPLALITLIVFATAIGLALAALNVYLRDIQHFVELALTILFWASPIVYPFKFVHDKLQGNWLEQIYLNNPITLCIVSMQRALWRAGSVETDPKLIQHWPENLELRLLITLGISIVLLWLAQRLFARLQGSFAQEL</sequence>
<comment type="similarity">
    <text evidence="2 9">Belongs to the ABC-2 integral membrane protein family.</text>
</comment>
<feature type="domain" description="ABC transmembrane type-2" evidence="10">
    <location>
        <begin position="76"/>
        <end position="315"/>
    </location>
</feature>
<comment type="caution">
    <text evidence="11">The sequence shown here is derived from an EMBL/GenBank/DDBJ whole genome shotgun (WGS) entry which is preliminary data.</text>
</comment>
<evidence type="ECO:0000256" key="7">
    <source>
        <dbReference type="ARBA" id="ARBA00022989"/>
    </source>
</evidence>
<evidence type="ECO:0000256" key="2">
    <source>
        <dbReference type="ARBA" id="ARBA00007783"/>
    </source>
</evidence>
<keyword evidence="7 9" id="KW-1133">Transmembrane helix</keyword>
<organism evidence="11 12">
    <name type="scientific">Mycetocola lacteus</name>
    <dbReference type="NCBI Taxonomy" id="76637"/>
    <lineage>
        <taxon>Bacteria</taxon>
        <taxon>Bacillati</taxon>
        <taxon>Actinomycetota</taxon>
        <taxon>Actinomycetes</taxon>
        <taxon>Micrococcales</taxon>
        <taxon>Microbacteriaceae</taxon>
        <taxon>Mycetocola</taxon>
    </lineage>
</organism>
<feature type="transmembrane region" description="Helical" evidence="9">
    <location>
        <begin position="78"/>
        <end position="103"/>
    </location>
</feature>
<evidence type="ECO:0000256" key="3">
    <source>
        <dbReference type="ARBA" id="ARBA00022448"/>
    </source>
</evidence>
<dbReference type="PANTHER" id="PTHR30413:SF8">
    <property type="entry name" value="TRANSPORT PERMEASE PROTEIN"/>
    <property type="match status" value="1"/>
</dbReference>
<evidence type="ECO:0000259" key="10">
    <source>
        <dbReference type="PROSITE" id="PS51012"/>
    </source>
</evidence>
<dbReference type="AlphaFoldDB" id="A0A3L7AJD3"/>
<name>A0A3L7AJD3_9MICO</name>
<dbReference type="InterPro" id="IPR047817">
    <property type="entry name" value="ABC2_TM_bact-type"/>
</dbReference>
<dbReference type="PROSITE" id="PS51012">
    <property type="entry name" value="ABC_TM2"/>
    <property type="match status" value="1"/>
</dbReference>
<feature type="transmembrane region" description="Helical" evidence="9">
    <location>
        <begin position="187"/>
        <end position="213"/>
    </location>
</feature>
<feature type="transmembrane region" description="Helical" evidence="9">
    <location>
        <begin position="109"/>
        <end position="129"/>
    </location>
</feature>
<dbReference type="OrthoDB" id="9789409at2"/>
<dbReference type="GO" id="GO:0015920">
    <property type="term" value="P:lipopolysaccharide transport"/>
    <property type="evidence" value="ECO:0007669"/>
    <property type="project" value="TreeGrafter"/>
</dbReference>
<evidence type="ECO:0000256" key="8">
    <source>
        <dbReference type="ARBA" id="ARBA00023136"/>
    </source>
</evidence>
<dbReference type="GO" id="GO:0005886">
    <property type="term" value="C:plasma membrane"/>
    <property type="evidence" value="ECO:0007669"/>
    <property type="project" value="UniProtKB-SubCell"/>
</dbReference>
<evidence type="ECO:0000256" key="1">
    <source>
        <dbReference type="ARBA" id="ARBA00004429"/>
    </source>
</evidence>
<evidence type="ECO:0000256" key="6">
    <source>
        <dbReference type="ARBA" id="ARBA00022692"/>
    </source>
</evidence>
<comment type="subcellular location">
    <subcellularLocation>
        <location evidence="1">Cell inner membrane</location>
        <topology evidence="1">Multi-pass membrane protein</topology>
    </subcellularLocation>
    <subcellularLocation>
        <location evidence="9">Cell membrane</location>
        <topology evidence="9">Multi-pass membrane protein</topology>
    </subcellularLocation>
</comment>
<dbReference type="Proteomes" id="UP000269438">
    <property type="component" value="Unassembled WGS sequence"/>
</dbReference>
<dbReference type="EMBL" id="RCUY01000014">
    <property type="protein sequence ID" value="RLP79820.1"/>
    <property type="molecule type" value="Genomic_DNA"/>
</dbReference>
<keyword evidence="4 9" id="KW-1003">Cell membrane</keyword>
<evidence type="ECO:0000256" key="9">
    <source>
        <dbReference type="RuleBase" id="RU361157"/>
    </source>
</evidence>
<evidence type="ECO:0000313" key="12">
    <source>
        <dbReference type="Proteomes" id="UP000269438"/>
    </source>
</evidence>
<evidence type="ECO:0000256" key="5">
    <source>
        <dbReference type="ARBA" id="ARBA00022519"/>
    </source>
</evidence>
<feature type="transmembrane region" description="Helical" evidence="9">
    <location>
        <begin position="150"/>
        <end position="175"/>
    </location>
</feature>
<accession>A0A3L7AJD3</accession>
<gene>
    <name evidence="11" type="ORF">D9V34_14825</name>
</gene>
<dbReference type="Pfam" id="PF01061">
    <property type="entry name" value="ABC2_membrane"/>
    <property type="match status" value="1"/>
</dbReference>
<protein>
    <recommendedName>
        <fullName evidence="9">Transport permease protein</fullName>
    </recommendedName>
</protein>
<keyword evidence="5" id="KW-0997">Cell inner membrane</keyword>
<feature type="transmembrane region" description="Helical" evidence="9">
    <location>
        <begin position="290"/>
        <end position="308"/>
    </location>
</feature>
<dbReference type="PANTHER" id="PTHR30413">
    <property type="entry name" value="INNER MEMBRANE TRANSPORT PERMEASE"/>
    <property type="match status" value="1"/>
</dbReference>
<dbReference type="GO" id="GO:0140359">
    <property type="term" value="F:ABC-type transporter activity"/>
    <property type="evidence" value="ECO:0007669"/>
    <property type="project" value="InterPro"/>
</dbReference>
<keyword evidence="6 9" id="KW-0812">Transmembrane</keyword>
<keyword evidence="3 9" id="KW-0813">Transport</keyword>
<evidence type="ECO:0000256" key="4">
    <source>
        <dbReference type="ARBA" id="ARBA00022475"/>
    </source>
</evidence>
<proteinExistence type="inferred from homology"/>
<feature type="transmembrane region" description="Helical" evidence="9">
    <location>
        <begin position="220"/>
        <end position="238"/>
    </location>
</feature>
<keyword evidence="12" id="KW-1185">Reference proteome</keyword>